<dbReference type="InterPro" id="IPR025326">
    <property type="entry name" value="DUF4232"/>
</dbReference>
<gene>
    <name evidence="5" type="ORF">I6J41_16155</name>
    <name evidence="4" type="ORF">I6J42_17360</name>
</gene>
<dbReference type="Proteomes" id="UP000623926">
    <property type="component" value="Chromosome"/>
</dbReference>
<feature type="signal peptide" evidence="2">
    <location>
        <begin position="1"/>
        <end position="27"/>
    </location>
</feature>
<evidence type="ECO:0000259" key="3">
    <source>
        <dbReference type="Pfam" id="PF14016"/>
    </source>
</evidence>
<dbReference type="Proteomes" id="UP000598054">
    <property type="component" value="Chromosome"/>
</dbReference>
<evidence type="ECO:0000256" key="2">
    <source>
        <dbReference type="SAM" id="SignalP"/>
    </source>
</evidence>
<keyword evidence="2" id="KW-0732">Signal</keyword>
<dbReference type="PROSITE" id="PS51257">
    <property type="entry name" value="PROKAR_LIPOPROTEIN"/>
    <property type="match status" value="1"/>
</dbReference>
<sequence length="251" mass="25361">MRTYRNRTAVLVSAATAALALSLTACGGDDGGTKSAGPTDRTASAASSTSTTPVAQSGDKEQGGETQSGGEGAAEQSGGKGQGQGQGASQQGGGQGESAQSGSGTKAAKAGTPLCTAKGLKITAERQDGPPYTHLTLSAKNTSGASCEMKEYPHIHFLDNARGIVPPVAKSKPASPVVLEPGQSAYVAVRMSEGGRKENTETVKEFTVTLKANGGGMAVVKSPVAEGLSVNPQKWATGYWTTELRNGADEF</sequence>
<accession>A0ABD7CYS0</accession>
<dbReference type="AlphaFoldDB" id="A0ABD7CYS0"/>
<dbReference type="EMBL" id="CP070245">
    <property type="protein sequence ID" value="QRV35623.1"/>
    <property type="molecule type" value="Genomic_DNA"/>
</dbReference>
<evidence type="ECO:0000256" key="1">
    <source>
        <dbReference type="SAM" id="MobiDB-lite"/>
    </source>
</evidence>
<dbReference type="RefSeq" id="WP_030115920.1">
    <property type="nucleotide sequence ID" value="NZ_CP070242.1"/>
</dbReference>
<dbReference type="EMBL" id="CP070249">
    <property type="protein sequence ID" value="QRV42098.1"/>
    <property type="molecule type" value="Genomic_DNA"/>
</dbReference>
<evidence type="ECO:0000313" key="4">
    <source>
        <dbReference type="EMBL" id="QRV35623.1"/>
    </source>
</evidence>
<dbReference type="GeneID" id="63981093"/>
<reference evidence="6 7" key="1">
    <citation type="submission" date="2021-02" db="EMBL/GenBank/DDBJ databases">
        <title>FDA dAtabase for Regulatory Grade micrObial Sequences (FDA-ARGOS): Supporting development and validation of Infectious Disease Dx tests.</title>
        <authorList>
            <person name="Sproer C."/>
            <person name="Gronow S."/>
            <person name="Severitt S."/>
            <person name="Schroder I."/>
            <person name="Tallon L."/>
            <person name="Sadzewicz L."/>
            <person name="Zhao X."/>
            <person name="Boylan J."/>
            <person name="Ott S."/>
            <person name="Bowen H."/>
            <person name="Vavikolanu K."/>
            <person name="Mehta A."/>
            <person name="Aluvathingal J."/>
            <person name="Nadendla S."/>
            <person name="Lowell S."/>
            <person name="Myers T."/>
            <person name="Yan Y."/>
            <person name="Sichtig H."/>
        </authorList>
    </citation>
    <scope>NUCLEOTIDE SEQUENCE [LARGE SCALE GENOMIC DNA]</scope>
    <source>
        <strain evidence="5 6">FDAARGOS_1211</strain>
        <strain evidence="4 7">FDAARGOS_1212</strain>
    </source>
</reference>
<feature type="region of interest" description="Disordered" evidence="1">
    <location>
        <begin position="24"/>
        <end position="110"/>
    </location>
</feature>
<evidence type="ECO:0000313" key="7">
    <source>
        <dbReference type="Proteomes" id="UP000623926"/>
    </source>
</evidence>
<feature type="compositionally biased region" description="Gly residues" evidence="1">
    <location>
        <begin position="66"/>
        <end position="96"/>
    </location>
</feature>
<evidence type="ECO:0000313" key="5">
    <source>
        <dbReference type="EMBL" id="QRV42098.1"/>
    </source>
</evidence>
<feature type="compositionally biased region" description="Low complexity" evidence="1">
    <location>
        <begin position="42"/>
        <end position="52"/>
    </location>
</feature>
<proteinExistence type="predicted"/>
<protein>
    <submittedName>
        <fullName evidence="4">DUF4232 domain-containing protein</fullName>
    </submittedName>
</protein>
<name>A0ABD7CYS0_9ACTN</name>
<evidence type="ECO:0000313" key="6">
    <source>
        <dbReference type="Proteomes" id="UP000598054"/>
    </source>
</evidence>
<dbReference type="Pfam" id="PF14016">
    <property type="entry name" value="DUF4232"/>
    <property type="match status" value="1"/>
</dbReference>
<feature type="domain" description="DUF4232" evidence="3">
    <location>
        <begin position="115"/>
        <end position="238"/>
    </location>
</feature>
<feature type="chain" id="PRO_5044727560" evidence="2">
    <location>
        <begin position="28"/>
        <end position="251"/>
    </location>
</feature>
<organism evidence="4 7">
    <name type="scientific">Streptomyces californicus</name>
    <dbReference type="NCBI Taxonomy" id="67351"/>
    <lineage>
        <taxon>Bacteria</taxon>
        <taxon>Bacillati</taxon>
        <taxon>Actinomycetota</taxon>
        <taxon>Actinomycetes</taxon>
        <taxon>Kitasatosporales</taxon>
        <taxon>Streptomycetaceae</taxon>
        <taxon>Streptomyces</taxon>
    </lineage>
</organism>
<keyword evidence="6" id="KW-1185">Reference proteome</keyword>